<reference evidence="1" key="1">
    <citation type="submission" date="2021-09" db="EMBL/GenBank/DDBJ databases">
        <title>Genomic analysis of Ralstonia spp.</title>
        <authorList>
            <person name="Aburjaile F."/>
            <person name="Ariute J.C."/>
            <person name="Pais A.K.L."/>
            <person name="Albuquerque G.M.R."/>
            <person name="Silva A.M.F."/>
            <person name="Brenig B."/>
            <person name="Azevedo V."/>
            <person name="Matiuzzi M."/>
            <person name="Ramos R."/>
            <person name="Goes-Neto A."/>
            <person name="Soares S."/>
            <person name="Iseppon A.M.B."/>
            <person name="Souza E."/>
            <person name="Gama M."/>
        </authorList>
    </citation>
    <scope>NUCLEOTIDE SEQUENCE</scope>
    <source>
        <strain evidence="1">B4</strain>
    </source>
</reference>
<accession>A0AAE3NLE4</accession>
<dbReference type="RefSeq" id="WP_184848823.1">
    <property type="nucleotide sequence ID" value="NZ_JABZEH010000001.1"/>
</dbReference>
<dbReference type="InterPro" id="IPR016024">
    <property type="entry name" value="ARM-type_fold"/>
</dbReference>
<dbReference type="SUPFAM" id="SSF48371">
    <property type="entry name" value="ARM repeat"/>
    <property type="match status" value="1"/>
</dbReference>
<comment type="caution">
    <text evidence="1">The sequence shown here is derived from an EMBL/GenBank/DDBJ whole genome shotgun (WGS) entry which is preliminary data.</text>
</comment>
<evidence type="ECO:0000313" key="1">
    <source>
        <dbReference type="EMBL" id="MDB0524030.1"/>
    </source>
</evidence>
<proteinExistence type="predicted"/>
<dbReference type="InterPro" id="IPR042236">
    <property type="entry name" value="PI3K_accessory_sf"/>
</dbReference>
<sequence length="112" mass="12237">MMLNELNSAISRFSDNARKYWKEIESGNSKAANKAEKSNATIVNEWRKKGVAIDVLLRLTSHADIAVKFAAAAYLISFEKNDIAASVLRDIEVGKHGLMSASASIILRANGE</sequence>
<protein>
    <submittedName>
        <fullName evidence="1">Uncharacterized protein</fullName>
    </submittedName>
</protein>
<evidence type="ECO:0000313" key="2">
    <source>
        <dbReference type="Proteomes" id="UP001143674"/>
    </source>
</evidence>
<dbReference type="AlphaFoldDB" id="A0AAE3NLE4"/>
<dbReference type="Proteomes" id="UP001143674">
    <property type="component" value="Unassembled WGS sequence"/>
</dbReference>
<name>A0AAE3NLE4_RALSL</name>
<organism evidence="1 2">
    <name type="scientific">Ralstonia solanacearum</name>
    <name type="common">Pseudomonas solanacearum</name>
    <dbReference type="NCBI Taxonomy" id="305"/>
    <lineage>
        <taxon>Bacteria</taxon>
        <taxon>Pseudomonadati</taxon>
        <taxon>Pseudomonadota</taxon>
        <taxon>Betaproteobacteria</taxon>
        <taxon>Burkholderiales</taxon>
        <taxon>Burkholderiaceae</taxon>
        <taxon>Ralstonia</taxon>
        <taxon>Ralstonia solanacearum species complex</taxon>
    </lineage>
</organism>
<dbReference type="EMBL" id="JAIVEX010000012">
    <property type="protein sequence ID" value="MDB0524030.1"/>
    <property type="molecule type" value="Genomic_DNA"/>
</dbReference>
<gene>
    <name evidence="1" type="ORF">LBW55_20705</name>
</gene>
<dbReference type="Gene3D" id="1.25.40.70">
    <property type="entry name" value="Phosphatidylinositol 3-kinase, accessory domain (PIK)"/>
    <property type="match status" value="1"/>
</dbReference>